<evidence type="ECO:0000256" key="4">
    <source>
        <dbReference type="ARBA" id="ARBA00022475"/>
    </source>
</evidence>
<comment type="caution">
    <text evidence="16">The sequence shown here is derived from an EMBL/GenBank/DDBJ whole genome shotgun (WGS) entry which is preliminary data.</text>
</comment>
<comment type="subcellular location">
    <subcellularLocation>
        <location evidence="2">Cell membrane</location>
        <topology evidence="2">Multi-pass membrane protein</topology>
    </subcellularLocation>
</comment>
<dbReference type="PANTHER" id="PTHR45528">
    <property type="entry name" value="SENSOR HISTIDINE KINASE CPXA"/>
    <property type="match status" value="1"/>
</dbReference>
<evidence type="ECO:0000256" key="6">
    <source>
        <dbReference type="ARBA" id="ARBA00022679"/>
    </source>
</evidence>
<dbReference type="InterPro" id="IPR036890">
    <property type="entry name" value="HATPase_C_sf"/>
</dbReference>
<keyword evidence="13 14" id="KW-0472">Membrane</keyword>
<keyword evidence="17" id="KW-1185">Reference proteome</keyword>
<evidence type="ECO:0000256" key="11">
    <source>
        <dbReference type="ARBA" id="ARBA00022989"/>
    </source>
</evidence>
<dbReference type="InterPro" id="IPR050398">
    <property type="entry name" value="HssS/ArlS-like"/>
</dbReference>
<dbReference type="RefSeq" id="WP_076340338.1">
    <property type="nucleotide sequence ID" value="NZ_CAJTMI010000007.1"/>
</dbReference>
<dbReference type="FunFam" id="1.10.287.130:FF:000001">
    <property type="entry name" value="Two-component sensor histidine kinase"/>
    <property type="match status" value="1"/>
</dbReference>
<dbReference type="SMART" id="SM00388">
    <property type="entry name" value="HisKA"/>
    <property type="match status" value="1"/>
</dbReference>
<evidence type="ECO:0000256" key="8">
    <source>
        <dbReference type="ARBA" id="ARBA00022741"/>
    </source>
</evidence>
<dbReference type="InterPro" id="IPR005467">
    <property type="entry name" value="His_kinase_dom"/>
</dbReference>
<protein>
    <recommendedName>
        <fullName evidence="3">histidine kinase</fullName>
        <ecNumber evidence="3">2.7.13.3</ecNumber>
    </recommendedName>
</protein>
<dbReference type="InterPro" id="IPR036097">
    <property type="entry name" value="HisK_dim/P_sf"/>
</dbReference>
<evidence type="ECO:0000256" key="2">
    <source>
        <dbReference type="ARBA" id="ARBA00004651"/>
    </source>
</evidence>
<dbReference type="PANTHER" id="PTHR45528:SF1">
    <property type="entry name" value="SENSOR HISTIDINE KINASE CPXA"/>
    <property type="match status" value="1"/>
</dbReference>
<evidence type="ECO:0000256" key="1">
    <source>
        <dbReference type="ARBA" id="ARBA00000085"/>
    </source>
</evidence>
<organism evidence="16 17">
    <name type="scientific">Dubosiella newyorkensis</name>
    <dbReference type="NCBI Taxonomy" id="1862672"/>
    <lineage>
        <taxon>Bacteria</taxon>
        <taxon>Bacillati</taxon>
        <taxon>Bacillota</taxon>
        <taxon>Erysipelotrichia</taxon>
        <taxon>Erysipelotrichales</taxon>
        <taxon>Erysipelotrichaceae</taxon>
        <taxon>Dubosiella</taxon>
    </lineage>
</organism>
<reference evidence="16 17" key="1">
    <citation type="submission" date="2016-11" db="EMBL/GenBank/DDBJ databases">
        <title>Description of two novel members of the family Erysipelotrichaceae: Ileibacterium lipovorans gen. nov., sp. nov. and Dubosiella newyorkensis, gen. nov., sp. nov.</title>
        <authorList>
            <person name="Cox L.M."/>
            <person name="Sohn J."/>
            <person name="Tyrrell K.L."/>
            <person name="Citron D.M."/>
            <person name="Lawson P.A."/>
            <person name="Patel N.B."/>
            <person name="Iizumi T."/>
            <person name="Perez-Perez G.I."/>
            <person name="Goldstein E.J."/>
            <person name="Blaser M.J."/>
        </authorList>
    </citation>
    <scope>NUCLEOTIDE SEQUENCE [LARGE SCALE GENOMIC DNA]</scope>
    <source>
        <strain evidence="16 17">NYU-BL-A4</strain>
    </source>
</reference>
<gene>
    <name evidence="16" type="ORF">BO225_00440</name>
</gene>
<dbReference type="InterPro" id="IPR003661">
    <property type="entry name" value="HisK_dim/P_dom"/>
</dbReference>
<feature type="transmembrane region" description="Helical" evidence="14">
    <location>
        <begin position="148"/>
        <end position="166"/>
    </location>
</feature>
<evidence type="ECO:0000313" key="16">
    <source>
        <dbReference type="EMBL" id="OLU47936.1"/>
    </source>
</evidence>
<accession>A0A1U7NQM4</accession>
<keyword evidence="11 14" id="KW-1133">Transmembrane helix</keyword>
<dbReference type="AlphaFoldDB" id="A0A1U7NQM4"/>
<evidence type="ECO:0000256" key="9">
    <source>
        <dbReference type="ARBA" id="ARBA00022777"/>
    </source>
</evidence>
<dbReference type="FunFam" id="3.30.565.10:FF:000006">
    <property type="entry name" value="Sensor histidine kinase WalK"/>
    <property type="match status" value="1"/>
</dbReference>
<name>A0A1U7NQM4_9FIRM</name>
<keyword evidence="7 14" id="KW-0812">Transmembrane</keyword>
<dbReference type="InterPro" id="IPR003594">
    <property type="entry name" value="HATPase_dom"/>
</dbReference>
<keyword evidence="10" id="KW-0067">ATP-binding</keyword>
<dbReference type="SUPFAM" id="SSF55874">
    <property type="entry name" value="ATPase domain of HSP90 chaperone/DNA topoisomerase II/histidine kinase"/>
    <property type="match status" value="1"/>
</dbReference>
<dbReference type="GO" id="GO:0005886">
    <property type="term" value="C:plasma membrane"/>
    <property type="evidence" value="ECO:0007669"/>
    <property type="project" value="UniProtKB-SubCell"/>
</dbReference>
<evidence type="ECO:0000256" key="12">
    <source>
        <dbReference type="ARBA" id="ARBA00023012"/>
    </source>
</evidence>
<dbReference type="GO" id="GO:0000155">
    <property type="term" value="F:phosphorelay sensor kinase activity"/>
    <property type="evidence" value="ECO:0007669"/>
    <property type="project" value="InterPro"/>
</dbReference>
<dbReference type="CDD" id="cd00082">
    <property type="entry name" value="HisKA"/>
    <property type="match status" value="1"/>
</dbReference>
<evidence type="ECO:0000256" key="13">
    <source>
        <dbReference type="ARBA" id="ARBA00023136"/>
    </source>
</evidence>
<dbReference type="Pfam" id="PF02518">
    <property type="entry name" value="HATPase_c"/>
    <property type="match status" value="1"/>
</dbReference>
<dbReference type="PROSITE" id="PS50109">
    <property type="entry name" value="HIS_KIN"/>
    <property type="match status" value="1"/>
</dbReference>
<evidence type="ECO:0000256" key="7">
    <source>
        <dbReference type="ARBA" id="ARBA00022692"/>
    </source>
</evidence>
<dbReference type="OrthoDB" id="9813151at2"/>
<dbReference type="GeneID" id="78274424"/>
<feature type="transmembrane region" description="Helical" evidence="14">
    <location>
        <begin position="6"/>
        <end position="29"/>
    </location>
</feature>
<comment type="catalytic activity">
    <reaction evidence="1">
        <text>ATP + protein L-histidine = ADP + protein N-phospho-L-histidine.</text>
        <dbReference type="EC" id="2.7.13.3"/>
    </reaction>
</comment>
<dbReference type="Gene3D" id="3.30.565.10">
    <property type="entry name" value="Histidine kinase-like ATPase, C-terminal domain"/>
    <property type="match status" value="1"/>
</dbReference>
<evidence type="ECO:0000313" key="17">
    <source>
        <dbReference type="Proteomes" id="UP000186705"/>
    </source>
</evidence>
<keyword evidence="4" id="KW-1003">Cell membrane</keyword>
<dbReference type="EC" id="2.7.13.3" evidence="3"/>
<dbReference type="Pfam" id="PF00512">
    <property type="entry name" value="HisKA"/>
    <property type="match status" value="1"/>
</dbReference>
<proteinExistence type="predicted"/>
<keyword evidence="5" id="KW-0597">Phosphoprotein</keyword>
<dbReference type="InterPro" id="IPR004358">
    <property type="entry name" value="Sig_transdc_His_kin-like_C"/>
</dbReference>
<keyword evidence="12" id="KW-0902">Two-component regulatory system</keyword>
<keyword evidence="6" id="KW-0808">Transferase</keyword>
<dbReference type="PRINTS" id="PR00344">
    <property type="entry name" value="BCTRLSENSOR"/>
</dbReference>
<keyword evidence="8" id="KW-0547">Nucleotide-binding</keyword>
<dbReference type="STRING" id="1862672.BO225_00440"/>
<evidence type="ECO:0000256" key="3">
    <source>
        <dbReference type="ARBA" id="ARBA00012438"/>
    </source>
</evidence>
<evidence type="ECO:0000256" key="5">
    <source>
        <dbReference type="ARBA" id="ARBA00022553"/>
    </source>
</evidence>
<dbReference type="SUPFAM" id="SSF47384">
    <property type="entry name" value="Homodimeric domain of signal transducing histidine kinase"/>
    <property type="match status" value="1"/>
</dbReference>
<evidence type="ECO:0000259" key="15">
    <source>
        <dbReference type="PROSITE" id="PS50109"/>
    </source>
</evidence>
<evidence type="ECO:0000256" key="14">
    <source>
        <dbReference type="SAM" id="Phobius"/>
    </source>
</evidence>
<keyword evidence="9" id="KW-0418">Kinase</keyword>
<dbReference type="SMART" id="SM00387">
    <property type="entry name" value="HATPase_c"/>
    <property type="match status" value="1"/>
</dbReference>
<dbReference type="GO" id="GO:0005524">
    <property type="term" value="F:ATP binding"/>
    <property type="evidence" value="ECO:0007669"/>
    <property type="project" value="UniProtKB-KW"/>
</dbReference>
<dbReference type="Proteomes" id="UP000186705">
    <property type="component" value="Unassembled WGS sequence"/>
</dbReference>
<dbReference type="CDD" id="cd00075">
    <property type="entry name" value="HATPase"/>
    <property type="match status" value="1"/>
</dbReference>
<sequence>MKHRIITTFTFVLLVVLALSFLSLYFVFYTMYIKEQETMLEHTIDLVDASISNQKKLDFFLEESDIRMTIIDQNGKVINDSTGKEYGNHSKRQEIKSAKKDGIGSDIRYSSSNSMNYLYVAKYFPNTKRFVRLAIPLDGLNESVARTLPLFIGLFLLAAWLGYIFISKVSDSLLEPIHRISQKVRNKKDAPIKFDLYNYEELQEITSSIEEMDQKIYEQIERLNQDKKMRQQFFANASHELKTPLTSIQGYTELLQSGWLSEEQKQESMAHIHAESLKMSNLIQDILTISKLETHEKISQEEEIDLKELVEQTIQRLSLIGKEKNIHIRAHLSSCSIYAYKPYMEELVINLIKNALIYNRENGEVDITLHQEGRQVYFEVKDTGIGIPEAELSKIFKRFYRVDHQNRTGTGLGLSIVKNIVQYYQGTIDVRSQIGAGTSFTIRMPIVEGERKQYAQYDTL</sequence>
<dbReference type="EMBL" id="MPKA01000021">
    <property type="protein sequence ID" value="OLU47936.1"/>
    <property type="molecule type" value="Genomic_DNA"/>
</dbReference>
<dbReference type="Gene3D" id="1.10.287.130">
    <property type="match status" value="1"/>
</dbReference>
<feature type="domain" description="Histidine kinase" evidence="15">
    <location>
        <begin position="236"/>
        <end position="448"/>
    </location>
</feature>
<evidence type="ECO:0000256" key="10">
    <source>
        <dbReference type="ARBA" id="ARBA00022840"/>
    </source>
</evidence>